<dbReference type="GO" id="GO:0022857">
    <property type="term" value="F:transmembrane transporter activity"/>
    <property type="evidence" value="ECO:0007669"/>
    <property type="project" value="InterPro"/>
</dbReference>
<feature type="region of interest" description="Disordered" evidence="5">
    <location>
        <begin position="646"/>
        <end position="677"/>
    </location>
</feature>
<feature type="transmembrane region" description="Helical" evidence="6">
    <location>
        <begin position="187"/>
        <end position="208"/>
    </location>
</feature>
<reference evidence="7" key="1">
    <citation type="submission" date="2020-11" db="EMBL/GenBank/DDBJ databases">
        <authorList>
            <consortium name="DOE Joint Genome Institute"/>
            <person name="Ahrendt S."/>
            <person name="Riley R."/>
            <person name="Andreopoulos W."/>
            <person name="Labutti K."/>
            <person name="Pangilinan J."/>
            <person name="Ruiz-Duenas F.J."/>
            <person name="Barrasa J.M."/>
            <person name="Sanchez-Garcia M."/>
            <person name="Camarero S."/>
            <person name="Miyauchi S."/>
            <person name="Serrano A."/>
            <person name="Linde D."/>
            <person name="Babiker R."/>
            <person name="Drula E."/>
            <person name="Ayuso-Fernandez I."/>
            <person name="Pacheco R."/>
            <person name="Padilla G."/>
            <person name="Ferreira P."/>
            <person name="Barriuso J."/>
            <person name="Kellner H."/>
            <person name="Castanera R."/>
            <person name="Alfaro M."/>
            <person name="Ramirez L."/>
            <person name="Pisabarro A.G."/>
            <person name="Kuo A."/>
            <person name="Tritt A."/>
            <person name="Lipzen A."/>
            <person name="He G."/>
            <person name="Yan M."/>
            <person name="Ng V."/>
            <person name="Cullen D."/>
            <person name="Martin F."/>
            <person name="Rosso M.-N."/>
            <person name="Henrissat B."/>
            <person name="Hibbett D."/>
            <person name="Martinez A.T."/>
            <person name="Grigoriev I.V."/>
        </authorList>
    </citation>
    <scope>NUCLEOTIDE SEQUENCE</scope>
    <source>
        <strain evidence="7">MF-IS2</strain>
    </source>
</reference>
<feature type="compositionally biased region" description="Low complexity" evidence="5">
    <location>
        <begin position="1"/>
        <end position="19"/>
    </location>
</feature>
<evidence type="ECO:0000313" key="7">
    <source>
        <dbReference type="EMBL" id="KAF9444748.1"/>
    </source>
</evidence>
<feature type="compositionally biased region" description="Polar residues" evidence="5">
    <location>
        <begin position="656"/>
        <end position="668"/>
    </location>
</feature>
<keyword evidence="8" id="KW-1185">Reference proteome</keyword>
<feature type="transmembrane region" description="Helical" evidence="6">
    <location>
        <begin position="449"/>
        <end position="470"/>
    </location>
</feature>
<keyword evidence="3 6" id="KW-1133">Transmembrane helix</keyword>
<sequence length="677" mass="73543">MPPASNTSRSRSRVQSSGRATPTGRTYVGQAEELILPEGPISEQTAELLQEFVHPHMVEDTLADEQSSEEEEELSKVRSLPWWKRPSPWWLLVALPFTAIAMSATIAPRIEVYTTLACRVIRPDIYSDVSQPNTAVLSTVAETRPQRCAADPVVQAAVAKLSAGMLFNPIIFLCLHPSSIISDVNVYSFNAAMTTSMGILSCLTTGWWGAFSDRYGRGRVMGISVLGLLLTDFIFIFVALFPDRAPGGYWFLLLGPLVEGSLGGFTGAMAAIHAYQADTTSHHDRSRIFSLSLGLVFTGMAIGPTLGALLIRSTGQILSVFYVSAGSHLIYAFLVWFILPESLSLSYRLRARAKYAEEVQVDSSGRNRSFTVRLLVVTRRLFAFLSPLSVLSPEVKDSSSNPLKKRKRDWNLTLLGIAYALTTSIMGSYTYKFQYAASTFGWTSETLGYWLSLVGAARAIYLTVLLPVAIKLFKPKPITIEIPRTTSETEPLLSSSESNGDLPKKKKEIHSPAFDLGLGRISLLIEIVAYTFMALAPTPFAFTVFGMLSAMGAAFSPATQTVALALYTRRGGTESGRLFGALSVLQALGSQILGPSLYGIIYVKTVSTYPRTIFLVTVLTVIISSILLSCVRLPKEYYPPHAMAASADEDIEEPNTGPSGASARSSEGTLVGARATA</sequence>
<protein>
    <submittedName>
        <fullName evidence="7">MFS general substrate transporter</fullName>
    </submittedName>
</protein>
<dbReference type="AlphaFoldDB" id="A0A9P5X5A2"/>
<dbReference type="InterPro" id="IPR011701">
    <property type="entry name" value="MFS"/>
</dbReference>
<feature type="transmembrane region" description="Helical" evidence="6">
    <location>
        <begin position="288"/>
        <end position="311"/>
    </location>
</feature>
<name>A0A9P5X5A2_9AGAR</name>
<comment type="subcellular location">
    <subcellularLocation>
        <location evidence="1">Membrane</location>
        <topology evidence="1">Multi-pass membrane protein</topology>
    </subcellularLocation>
</comment>
<evidence type="ECO:0000313" key="8">
    <source>
        <dbReference type="Proteomes" id="UP000807342"/>
    </source>
</evidence>
<dbReference type="Proteomes" id="UP000807342">
    <property type="component" value="Unassembled WGS sequence"/>
</dbReference>
<evidence type="ECO:0000256" key="1">
    <source>
        <dbReference type="ARBA" id="ARBA00004141"/>
    </source>
</evidence>
<evidence type="ECO:0000256" key="6">
    <source>
        <dbReference type="SAM" id="Phobius"/>
    </source>
</evidence>
<feature type="transmembrane region" description="Helical" evidence="6">
    <location>
        <begin position="513"/>
        <end position="534"/>
    </location>
</feature>
<evidence type="ECO:0000256" key="3">
    <source>
        <dbReference type="ARBA" id="ARBA00022989"/>
    </source>
</evidence>
<feature type="region of interest" description="Disordered" evidence="5">
    <location>
        <begin position="1"/>
        <end position="30"/>
    </location>
</feature>
<dbReference type="PANTHER" id="PTHR23507:SF1">
    <property type="entry name" value="FI18259P1-RELATED"/>
    <property type="match status" value="1"/>
</dbReference>
<feature type="transmembrane region" description="Helical" evidence="6">
    <location>
        <begin position="540"/>
        <end position="566"/>
    </location>
</feature>
<feature type="transmembrane region" description="Helical" evidence="6">
    <location>
        <begin position="578"/>
        <end position="601"/>
    </location>
</feature>
<evidence type="ECO:0000256" key="5">
    <source>
        <dbReference type="SAM" id="MobiDB-lite"/>
    </source>
</evidence>
<keyword evidence="4 6" id="KW-0472">Membrane</keyword>
<feature type="transmembrane region" description="Helical" evidence="6">
    <location>
        <begin position="613"/>
        <end position="633"/>
    </location>
</feature>
<feature type="transmembrane region" description="Helical" evidence="6">
    <location>
        <begin position="220"/>
        <end position="242"/>
    </location>
</feature>
<keyword evidence="2 6" id="KW-0812">Transmembrane</keyword>
<dbReference type="PANTHER" id="PTHR23507">
    <property type="entry name" value="ZGC:174356"/>
    <property type="match status" value="1"/>
</dbReference>
<feature type="transmembrane region" description="Helical" evidence="6">
    <location>
        <begin position="88"/>
        <end position="107"/>
    </location>
</feature>
<evidence type="ECO:0000256" key="4">
    <source>
        <dbReference type="ARBA" id="ARBA00023136"/>
    </source>
</evidence>
<feature type="transmembrane region" description="Helical" evidence="6">
    <location>
        <begin position="248"/>
        <end position="276"/>
    </location>
</feature>
<comment type="caution">
    <text evidence="7">The sequence shown here is derived from an EMBL/GenBank/DDBJ whole genome shotgun (WGS) entry which is preliminary data.</text>
</comment>
<dbReference type="InterPro" id="IPR036259">
    <property type="entry name" value="MFS_trans_sf"/>
</dbReference>
<feature type="transmembrane region" description="Helical" evidence="6">
    <location>
        <begin position="410"/>
        <end position="429"/>
    </location>
</feature>
<dbReference type="EMBL" id="MU151350">
    <property type="protein sequence ID" value="KAF9444748.1"/>
    <property type="molecule type" value="Genomic_DNA"/>
</dbReference>
<evidence type="ECO:0000256" key="2">
    <source>
        <dbReference type="ARBA" id="ARBA00022692"/>
    </source>
</evidence>
<dbReference type="Pfam" id="PF07690">
    <property type="entry name" value="MFS_1"/>
    <property type="match status" value="1"/>
</dbReference>
<dbReference type="GO" id="GO:0016020">
    <property type="term" value="C:membrane"/>
    <property type="evidence" value="ECO:0007669"/>
    <property type="project" value="UniProtKB-SubCell"/>
</dbReference>
<gene>
    <name evidence="7" type="ORF">P691DRAFT_736022</name>
</gene>
<dbReference type="Gene3D" id="1.20.1250.20">
    <property type="entry name" value="MFS general substrate transporter like domains"/>
    <property type="match status" value="2"/>
</dbReference>
<feature type="transmembrane region" description="Helical" evidence="6">
    <location>
        <begin position="317"/>
        <end position="339"/>
    </location>
</feature>
<dbReference type="OrthoDB" id="3026777at2759"/>
<organism evidence="7 8">
    <name type="scientific">Macrolepiota fuliginosa MF-IS2</name>
    <dbReference type="NCBI Taxonomy" id="1400762"/>
    <lineage>
        <taxon>Eukaryota</taxon>
        <taxon>Fungi</taxon>
        <taxon>Dikarya</taxon>
        <taxon>Basidiomycota</taxon>
        <taxon>Agaricomycotina</taxon>
        <taxon>Agaricomycetes</taxon>
        <taxon>Agaricomycetidae</taxon>
        <taxon>Agaricales</taxon>
        <taxon>Agaricineae</taxon>
        <taxon>Agaricaceae</taxon>
        <taxon>Macrolepiota</taxon>
    </lineage>
</organism>
<proteinExistence type="predicted"/>
<dbReference type="SUPFAM" id="SSF103473">
    <property type="entry name" value="MFS general substrate transporter"/>
    <property type="match status" value="2"/>
</dbReference>
<accession>A0A9P5X5A2</accession>